<dbReference type="InterPro" id="IPR007325">
    <property type="entry name" value="KFase/CYL"/>
</dbReference>
<protein>
    <submittedName>
        <fullName evidence="1">Metal-dependent hydrolase</fullName>
    </submittedName>
</protein>
<comment type="caution">
    <text evidence="1">The sequence shown here is derived from an EMBL/GenBank/DDBJ whole genome shotgun (WGS) entry which is preliminary data.</text>
</comment>
<accession>A0A0W8FI00</accession>
<dbReference type="GO" id="GO:0019441">
    <property type="term" value="P:L-tryptophan catabolic process to kynurenine"/>
    <property type="evidence" value="ECO:0007669"/>
    <property type="project" value="InterPro"/>
</dbReference>
<dbReference type="Gene3D" id="3.50.30.50">
    <property type="entry name" value="Putative cyclase"/>
    <property type="match status" value="1"/>
</dbReference>
<keyword evidence="1" id="KW-0378">Hydrolase</keyword>
<reference evidence="1" key="1">
    <citation type="journal article" date="2015" name="Proc. Natl. Acad. Sci. U.S.A.">
        <title>Networks of energetic and metabolic interactions define dynamics in microbial communities.</title>
        <authorList>
            <person name="Embree M."/>
            <person name="Liu J.K."/>
            <person name="Al-Bassam M.M."/>
            <person name="Zengler K."/>
        </authorList>
    </citation>
    <scope>NUCLEOTIDE SEQUENCE</scope>
</reference>
<dbReference type="SUPFAM" id="SSF102198">
    <property type="entry name" value="Putative cyclase"/>
    <property type="match status" value="1"/>
</dbReference>
<organism evidence="1">
    <name type="scientific">hydrocarbon metagenome</name>
    <dbReference type="NCBI Taxonomy" id="938273"/>
    <lineage>
        <taxon>unclassified sequences</taxon>
        <taxon>metagenomes</taxon>
        <taxon>ecological metagenomes</taxon>
    </lineage>
</organism>
<dbReference type="PANTHER" id="PTHR31118">
    <property type="entry name" value="CYCLASE-LIKE PROTEIN 2"/>
    <property type="match status" value="1"/>
</dbReference>
<dbReference type="EMBL" id="LNQE01001180">
    <property type="protein sequence ID" value="KUG20534.1"/>
    <property type="molecule type" value="Genomic_DNA"/>
</dbReference>
<evidence type="ECO:0000313" key="1">
    <source>
        <dbReference type="EMBL" id="KUG20534.1"/>
    </source>
</evidence>
<name>A0A0W8FI00_9ZZZZ</name>
<gene>
    <name evidence="1" type="ORF">ASZ90_009721</name>
</gene>
<sequence>MIICLSYPLNRSAPLYPGTPGLEIAPFESIEQGDASNSSMISFNSHAGTHIDLPRHFCPEGGTVADLLLPETIFEPACCIALRKGRDDPLEISDFERLPPAIRDVEAILIRTGSHRERASNPGEYAVRHPWVHPDIPDYLRREYPGLRLFGLDAISIARPDRPDEGLAAHQGFLCKSPPIAVLEDLDLSGGILTEGCWRLRIYPLVHDDLDGVPVIALAEAYE</sequence>
<dbReference type="Pfam" id="PF04199">
    <property type="entry name" value="Cyclase"/>
    <property type="match status" value="1"/>
</dbReference>
<dbReference type="PANTHER" id="PTHR31118:SF32">
    <property type="entry name" value="KYNURENINE FORMAMIDASE"/>
    <property type="match status" value="1"/>
</dbReference>
<proteinExistence type="predicted"/>
<dbReference type="InterPro" id="IPR037175">
    <property type="entry name" value="KFase_sf"/>
</dbReference>
<dbReference type="AlphaFoldDB" id="A0A0W8FI00"/>
<dbReference type="GO" id="GO:0004061">
    <property type="term" value="F:arylformamidase activity"/>
    <property type="evidence" value="ECO:0007669"/>
    <property type="project" value="InterPro"/>
</dbReference>